<dbReference type="InterPro" id="IPR008651">
    <property type="entry name" value="Uncharacterised_HicB"/>
</dbReference>
<evidence type="ECO:0000313" key="2">
    <source>
        <dbReference type="Proteomes" id="UP000375525"/>
    </source>
</evidence>
<evidence type="ECO:0000313" key="1">
    <source>
        <dbReference type="EMBL" id="VVP19749.1"/>
    </source>
</evidence>
<dbReference type="EMBL" id="CABVIH010000018">
    <property type="protein sequence ID" value="VVP19749.1"/>
    <property type="molecule type" value="Genomic_DNA"/>
</dbReference>
<proteinExistence type="predicted"/>
<dbReference type="SUPFAM" id="SSF143100">
    <property type="entry name" value="TTHA1013/TTHA0281-like"/>
    <property type="match status" value="1"/>
</dbReference>
<sequence length="110" mass="12089">MNVMNYQGYAARIEYSDEDGLFVGHIAGIKDVVGFHGESVRELRAAFEEAVTDYLDTCAKLGRTPQKPYSGNLSLRLAPALHATVAVKAQLARKSINQWVADVLDREAHA</sequence>
<dbReference type="OrthoDB" id="5297106at2"/>
<dbReference type="Pfam" id="PF05534">
    <property type="entry name" value="HicB"/>
    <property type="match status" value="1"/>
</dbReference>
<dbReference type="Gene3D" id="3.30.160.250">
    <property type="match status" value="1"/>
</dbReference>
<reference evidence="1 2" key="1">
    <citation type="submission" date="2019-09" db="EMBL/GenBank/DDBJ databases">
        <authorList>
            <person name="Chandra G."/>
            <person name="Truman W A."/>
        </authorList>
    </citation>
    <scope>NUCLEOTIDE SEQUENCE [LARGE SCALE GENOMIC DNA]</scope>
    <source>
        <strain evidence="1">PS880</strain>
    </source>
</reference>
<accession>A0A5E7M1D2</accession>
<dbReference type="Proteomes" id="UP000375525">
    <property type="component" value="Unassembled WGS sequence"/>
</dbReference>
<evidence type="ECO:0008006" key="3">
    <source>
        <dbReference type="Google" id="ProtNLM"/>
    </source>
</evidence>
<protein>
    <recommendedName>
        <fullName evidence="3">DNA repair protein</fullName>
    </recommendedName>
</protein>
<dbReference type="RefSeq" id="WP_150780938.1">
    <property type="nucleotide sequence ID" value="NZ_CABVIH010000018.1"/>
</dbReference>
<gene>
    <name evidence="1" type="ORF">PS880_03765</name>
</gene>
<name>A0A5E7M1D2_PSEFL</name>
<dbReference type="InterPro" id="IPR035069">
    <property type="entry name" value="TTHA1013/TTHA0281-like"/>
</dbReference>
<organism evidence="1 2">
    <name type="scientific">Pseudomonas fluorescens</name>
    <dbReference type="NCBI Taxonomy" id="294"/>
    <lineage>
        <taxon>Bacteria</taxon>
        <taxon>Pseudomonadati</taxon>
        <taxon>Pseudomonadota</taxon>
        <taxon>Gammaproteobacteria</taxon>
        <taxon>Pseudomonadales</taxon>
        <taxon>Pseudomonadaceae</taxon>
        <taxon>Pseudomonas</taxon>
    </lineage>
</organism>
<dbReference type="AlphaFoldDB" id="A0A5E7M1D2"/>